<sequence>MTGPEHYREAERLLGMAHHWTYGDGADPVVGAALAAEARGHATLALAAAQLTPAASSGAVTVFRVAYEHSPFPVGLYANAEAARAHCEDLVSDEHPADVALLFVWASVDEDEPESVCELTVRIGDEETPTGYTVTAVVAEASYDPEADA</sequence>
<evidence type="ECO:0000313" key="2">
    <source>
        <dbReference type="Proteomes" id="UP000223789"/>
    </source>
</evidence>
<gene>
    <name evidence="1" type="ORF">SEA_CHYMERA_40</name>
</gene>
<name>A0A142K666_9CAUD</name>
<reference evidence="1 2" key="1">
    <citation type="submission" date="2016-03" db="EMBL/GenBank/DDBJ databases">
        <authorList>
            <person name="Ploux O."/>
        </authorList>
    </citation>
    <scope>NUCLEOTIDE SEQUENCE [LARGE SCALE GENOMIC DNA]</scope>
</reference>
<dbReference type="EMBL" id="KU958700">
    <property type="protein sequence ID" value="AMS01599.1"/>
    <property type="molecule type" value="Genomic_DNA"/>
</dbReference>
<proteinExistence type="predicted"/>
<accession>A0A142K666</accession>
<organism evidence="1 2">
    <name type="scientific">Streptomyces phage Chymera</name>
    <dbReference type="NCBI Taxonomy" id="1821728"/>
    <lineage>
        <taxon>Viruses</taxon>
        <taxon>Duplodnaviria</taxon>
        <taxon>Heunggongvirae</taxon>
        <taxon>Uroviricota</taxon>
        <taxon>Caudoviricetes</taxon>
        <taxon>Chymeravirus</taxon>
        <taxon>Chymeravirus chymera</taxon>
    </lineage>
</organism>
<protein>
    <submittedName>
        <fullName evidence="1">Uncharacterized protein</fullName>
    </submittedName>
</protein>
<evidence type="ECO:0000313" key="1">
    <source>
        <dbReference type="EMBL" id="AMS01599.1"/>
    </source>
</evidence>
<dbReference type="Proteomes" id="UP000223789">
    <property type="component" value="Segment"/>
</dbReference>
<keyword evidence="2" id="KW-1185">Reference proteome</keyword>